<dbReference type="RefSeq" id="WP_183450272.1">
    <property type="nucleotide sequence ID" value="NZ_JACHWB010000002.1"/>
</dbReference>
<dbReference type="AlphaFoldDB" id="A0A7W4VK39"/>
<sequence>MSVSSCRAACFFSFRISSSFCVRGLSDIKALFPSFLSKNKLILAALALCAQTACVSAPPTRSTYKTPGLSAAQTSRFYDECLYEAKKATASASAKTSVGYRQFELYNMCLKLKGVTYVGDFTMPDEKWKPILDHCKAEARSAVAGRPVSRQRDELQEDLEVECYKQKGVVYH</sequence>
<organism evidence="1 2">
    <name type="scientific">Microvirga lupini</name>
    <dbReference type="NCBI Taxonomy" id="420324"/>
    <lineage>
        <taxon>Bacteria</taxon>
        <taxon>Pseudomonadati</taxon>
        <taxon>Pseudomonadota</taxon>
        <taxon>Alphaproteobacteria</taxon>
        <taxon>Hyphomicrobiales</taxon>
        <taxon>Methylobacteriaceae</taxon>
        <taxon>Microvirga</taxon>
    </lineage>
</organism>
<accession>A0A7W4VK39</accession>
<evidence type="ECO:0000313" key="2">
    <source>
        <dbReference type="Proteomes" id="UP000532010"/>
    </source>
</evidence>
<reference evidence="1 2" key="1">
    <citation type="submission" date="2020-08" db="EMBL/GenBank/DDBJ databases">
        <title>The Agave Microbiome: Exploring the role of microbial communities in plant adaptations to desert environments.</title>
        <authorList>
            <person name="Partida-Martinez L.P."/>
        </authorList>
    </citation>
    <scope>NUCLEOTIDE SEQUENCE [LARGE SCALE GENOMIC DNA]</scope>
    <source>
        <strain evidence="1 2">AT3.9</strain>
    </source>
</reference>
<name>A0A7W4VK39_9HYPH</name>
<evidence type="ECO:0000313" key="1">
    <source>
        <dbReference type="EMBL" id="MBB3018581.1"/>
    </source>
</evidence>
<proteinExistence type="predicted"/>
<keyword evidence="2" id="KW-1185">Reference proteome</keyword>
<protein>
    <submittedName>
        <fullName evidence="1">Uncharacterized protein</fullName>
    </submittedName>
</protein>
<comment type="caution">
    <text evidence="1">The sequence shown here is derived from an EMBL/GenBank/DDBJ whole genome shotgun (WGS) entry which is preliminary data.</text>
</comment>
<dbReference type="EMBL" id="JACHWB010000002">
    <property type="protein sequence ID" value="MBB3018581.1"/>
    <property type="molecule type" value="Genomic_DNA"/>
</dbReference>
<gene>
    <name evidence="1" type="ORF">FHR70_001635</name>
</gene>
<dbReference type="Proteomes" id="UP000532010">
    <property type="component" value="Unassembled WGS sequence"/>
</dbReference>